<evidence type="ECO:0000259" key="2">
    <source>
        <dbReference type="Pfam" id="PF08306"/>
    </source>
</evidence>
<accession>A0ABY7AS02</accession>
<evidence type="ECO:0000259" key="3">
    <source>
        <dbReference type="Pfam" id="PF08307"/>
    </source>
</evidence>
<dbReference type="InterPro" id="IPR013190">
    <property type="entry name" value="GH98_C"/>
</dbReference>
<dbReference type="Gene3D" id="2.60.220.10">
    <property type="entry name" value="Polysaccharide lyase family 8-like, C-terminal"/>
    <property type="match status" value="1"/>
</dbReference>
<reference evidence="4" key="1">
    <citation type="submission" date="2022-10" db="EMBL/GenBank/DDBJ databases">
        <title>Catenovulum adriacola sp. nov. isolated in the Harbour of Susak.</title>
        <authorList>
            <person name="Schoch T."/>
            <person name="Reich S.J."/>
            <person name="Stoeferle S."/>
            <person name="Flaiz M."/>
            <person name="Kazda M."/>
            <person name="Riedel C.U."/>
            <person name="Duerre P."/>
        </authorList>
    </citation>
    <scope>NUCLEOTIDE SEQUENCE</scope>
    <source>
        <strain evidence="4">TS8</strain>
        <plasmid evidence="4">pCadTS8_1</plasmid>
    </source>
</reference>
<sequence>MIKRYIVAALLWVPMTALASSSITVELEKLQSQNNFAPLAVQTDTNAANQQYVVWPNAGNQALTTPNDSATGQVEVTFNLSDSSDLILQMRANMSNSSDDSFYYKLNNGSWSYLNNTTTNGWENLQVASFNNLASGNHTLRILRREDGTQLDNITLTAATGIVTNVNAESLVSNDFRRPLSPQSPMYLVHVSLNVGDEPQEIIDAIPVDMRPYVVLNLNPVGTTEGTTEGYLLMREWLQESLDNDMWAMVQPSSGIRNRMDNSDTSNYEKLYQDYPNLIGYNWSEQTWGYDTNTFAQRLDLLSDLLELSDQYGGFVYVNDAMSISQPGWNTIAKFKSHQRFKNTAQQYSDHFIIGNKTTHGWGYFDNESMALGAFLAGYADHYAIRYDQYSWVWSGKGQLFGDEGTREEMEEFGSITWFTSPEGLMGTHIAEHLLLTGATVIDGPEVEWASGIFEGQATPNFNNIMIDILRKVVDGNIVIPTRKQVADRTKFALISDGSENNTPTYLYTGLYRMNNDGEHQSNRRWLKKTGRYPTIPYMVGTPAEASSYSLILDQSDYSTQWSSQSAKVAAFDSMFPAESTGDMFVSRVGNNWLAYNPYMNTNANATGEFNLKYNTCSSIEMDYTPHTFSVIKEAEQSIRIYLNNYRTDKSALWAEYPEGFSSWRLQNYVLPDFVANPTDSILRTSEIIINGCSSQPDIKVTERGTHDPSNVTTNFQNGEFTITVAHNGPIDLFVSQATGNNSRPTTPADREILKPASPSVVTPQAQGVWLEAECGISGSLWTLPASSTAAQGRYATITSGNNSVASAPTTDGQISLPFSLTGSGTYDVWARVRAPSTSDDSFWFKFNSDNFTSWNNLAVANEWTWKKMTTTTLGTGNHNLTLAYREDGADIDKVFIGTGAPYGYGVTSSNTCN</sequence>
<gene>
    <name evidence="4" type="ORF">OLW01_14325</name>
</gene>
<dbReference type="EMBL" id="CP109966">
    <property type="protein sequence ID" value="WAJ71901.1"/>
    <property type="molecule type" value="Genomic_DNA"/>
</dbReference>
<name>A0ABY7AS02_9ALTE</name>
<feature type="signal peptide" evidence="1">
    <location>
        <begin position="1"/>
        <end position="19"/>
    </location>
</feature>
<keyword evidence="5" id="KW-1185">Reference proteome</keyword>
<dbReference type="InterPro" id="IPR013191">
    <property type="entry name" value="GH98_central"/>
</dbReference>
<dbReference type="Pfam" id="PF08306">
    <property type="entry name" value="Glyco_hydro_98M"/>
    <property type="match status" value="1"/>
</dbReference>
<proteinExistence type="predicted"/>
<dbReference type="Proteomes" id="UP001163726">
    <property type="component" value="Plasmid pCadTS8_1"/>
</dbReference>
<protein>
    <submittedName>
        <fullName evidence="4">Uncharacterized protein</fullName>
    </submittedName>
</protein>
<evidence type="ECO:0000313" key="4">
    <source>
        <dbReference type="EMBL" id="WAJ71901.1"/>
    </source>
</evidence>
<dbReference type="InterPro" id="IPR011071">
    <property type="entry name" value="Lyase_8-like_C"/>
</dbReference>
<dbReference type="Pfam" id="PF08307">
    <property type="entry name" value="Glyco_hydro_98C"/>
    <property type="match status" value="1"/>
</dbReference>
<feature type="domain" description="Glycosyl hydrolase family 98 central" evidence="2">
    <location>
        <begin position="175"/>
        <end position="478"/>
    </location>
</feature>
<organism evidence="4 5">
    <name type="scientific">Catenovulum adriaticum</name>
    <dbReference type="NCBI Taxonomy" id="2984846"/>
    <lineage>
        <taxon>Bacteria</taxon>
        <taxon>Pseudomonadati</taxon>
        <taxon>Pseudomonadota</taxon>
        <taxon>Gammaproteobacteria</taxon>
        <taxon>Alteromonadales</taxon>
        <taxon>Alteromonadaceae</taxon>
        <taxon>Catenovulum</taxon>
    </lineage>
</organism>
<keyword evidence="4" id="KW-0614">Plasmid</keyword>
<keyword evidence="1" id="KW-0732">Signal</keyword>
<dbReference type="Gene3D" id="2.60.120.260">
    <property type="entry name" value="Galactose-binding domain-like"/>
    <property type="match status" value="2"/>
</dbReference>
<feature type="domain" description="Glycosyl hydrolase family 98 C-terminal" evidence="3">
    <location>
        <begin position="523"/>
        <end position="734"/>
    </location>
</feature>
<evidence type="ECO:0000256" key="1">
    <source>
        <dbReference type="SAM" id="SignalP"/>
    </source>
</evidence>
<dbReference type="Gene3D" id="3.20.20.80">
    <property type="entry name" value="Glycosidases"/>
    <property type="match status" value="1"/>
</dbReference>
<dbReference type="RefSeq" id="WP_268076622.1">
    <property type="nucleotide sequence ID" value="NZ_CP109966.1"/>
</dbReference>
<feature type="chain" id="PRO_5045897549" evidence="1">
    <location>
        <begin position="20"/>
        <end position="914"/>
    </location>
</feature>
<evidence type="ECO:0000313" key="5">
    <source>
        <dbReference type="Proteomes" id="UP001163726"/>
    </source>
</evidence>
<geneLocation type="plasmid" evidence="4 5">
    <name>pCadTS8_1</name>
</geneLocation>